<evidence type="ECO:0000313" key="2">
    <source>
        <dbReference type="Proteomes" id="UP001341840"/>
    </source>
</evidence>
<comment type="caution">
    <text evidence="1">The sequence shown here is derived from an EMBL/GenBank/DDBJ whole genome shotgun (WGS) entry which is preliminary data.</text>
</comment>
<dbReference type="PROSITE" id="PS51257">
    <property type="entry name" value="PROKAR_LIPOPROTEIN"/>
    <property type="match status" value="1"/>
</dbReference>
<accession>A0ABU6R091</accession>
<protein>
    <submittedName>
        <fullName evidence="1">Uncharacterized protein</fullName>
    </submittedName>
</protein>
<feature type="non-terminal residue" evidence="1">
    <location>
        <position position="89"/>
    </location>
</feature>
<keyword evidence="2" id="KW-1185">Reference proteome</keyword>
<name>A0ABU6R091_9FABA</name>
<evidence type="ECO:0000313" key="1">
    <source>
        <dbReference type="EMBL" id="MED6117281.1"/>
    </source>
</evidence>
<sequence length="89" mass="10000">MGKLFALSLDFQFSNIYLALSCCISLTVKISHLDQMQSNILNSHTLSASIALDNGCKRVYKDTGHCFKCSQCRHLSDRPRNGEEYALVQ</sequence>
<dbReference type="EMBL" id="JASCZI010005096">
    <property type="protein sequence ID" value="MED6117281.1"/>
    <property type="molecule type" value="Genomic_DNA"/>
</dbReference>
<organism evidence="1 2">
    <name type="scientific">Stylosanthes scabra</name>
    <dbReference type="NCBI Taxonomy" id="79078"/>
    <lineage>
        <taxon>Eukaryota</taxon>
        <taxon>Viridiplantae</taxon>
        <taxon>Streptophyta</taxon>
        <taxon>Embryophyta</taxon>
        <taxon>Tracheophyta</taxon>
        <taxon>Spermatophyta</taxon>
        <taxon>Magnoliopsida</taxon>
        <taxon>eudicotyledons</taxon>
        <taxon>Gunneridae</taxon>
        <taxon>Pentapetalae</taxon>
        <taxon>rosids</taxon>
        <taxon>fabids</taxon>
        <taxon>Fabales</taxon>
        <taxon>Fabaceae</taxon>
        <taxon>Papilionoideae</taxon>
        <taxon>50 kb inversion clade</taxon>
        <taxon>dalbergioids sensu lato</taxon>
        <taxon>Dalbergieae</taxon>
        <taxon>Pterocarpus clade</taxon>
        <taxon>Stylosanthes</taxon>
    </lineage>
</organism>
<reference evidence="1 2" key="1">
    <citation type="journal article" date="2023" name="Plants (Basel)">
        <title>Bridging the Gap: Combining Genomics and Transcriptomics Approaches to Understand Stylosanthes scabra, an Orphan Legume from the Brazilian Caatinga.</title>
        <authorList>
            <person name="Ferreira-Neto J.R.C."/>
            <person name="da Silva M.D."/>
            <person name="Binneck E."/>
            <person name="de Melo N.F."/>
            <person name="da Silva R.H."/>
            <person name="de Melo A.L.T.M."/>
            <person name="Pandolfi V."/>
            <person name="Bustamante F.O."/>
            <person name="Brasileiro-Vidal A.C."/>
            <person name="Benko-Iseppon A.M."/>
        </authorList>
    </citation>
    <scope>NUCLEOTIDE SEQUENCE [LARGE SCALE GENOMIC DNA]</scope>
    <source>
        <tissue evidence="1">Leaves</tissue>
    </source>
</reference>
<dbReference type="Proteomes" id="UP001341840">
    <property type="component" value="Unassembled WGS sequence"/>
</dbReference>
<proteinExistence type="predicted"/>
<gene>
    <name evidence="1" type="ORF">PIB30_108528</name>
</gene>